<accession>A0ABR4PRW2</accession>
<name>A0ABR4PRW2_9HELO</name>
<evidence type="ECO:0000313" key="1">
    <source>
        <dbReference type="EMBL" id="KAL3425918.1"/>
    </source>
</evidence>
<comment type="caution">
    <text evidence="1">The sequence shown here is derived from an EMBL/GenBank/DDBJ whole genome shotgun (WGS) entry which is preliminary data.</text>
</comment>
<organism evidence="1 2">
    <name type="scientific">Phlyctema vagabunda</name>
    <dbReference type="NCBI Taxonomy" id="108571"/>
    <lineage>
        <taxon>Eukaryota</taxon>
        <taxon>Fungi</taxon>
        <taxon>Dikarya</taxon>
        <taxon>Ascomycota</taxon>
        <taxon>Pezizomycotina</taxon>
        <taxon>Leotiomycetes</taxon>
        <taxon>Helotiales</taxon>
        <taxon>Dermateaceae</taxon>
        <taxon>Phlyctema</taxon>
    </lineage>
</organism>
<evidence type="ECO:0000313" key="2">
    <source>
        <dbReference type="Proteomes" id="UP001629113"/>
    </source>
</evidence>
<protein>
    <submittedName>
        <fullName evidence="1">Uncharacterized protein</fullName>
    </submittedName>
</protein>
<dbReference type="Proteomes" id="UP001629113">
    <property type="component" value="Unassembled WGS sequence"/>
</dbReference>
<dbReference type="EMBL" id="JBFCZG010000002">
    <property type="protein sequence ID" value="KAL3425918.1"/>
    <property type="molecule type" value="Genomic_DNA"/>
</dbReference>
<sequence>MPEIPFSNQTVVRLHIIWKLSEFGFSKLSLSMLFTP</sequence>
<keyword evidence="2" id="KW-1185">Reference proteome</keyword>
<proteinExistence type="predicted"/>
<gene>
    <name evidence="1" type="ORF">PVAG01_02709</name>
</gene>
<reference evidence="1 2" key="1">
    <citation type="submission" date="2024-06" db="EMBL/GenBank/DDBJ databases">
        <title>Complete genome of Phlyctema vagabunda strain 19-DSS-EL-015.</title>
        <authorList>
            <person name="Fiorenzani C."/>
        </authorList>
    </citation>
    <scope>NUCLEOTIDE SEQUENCE [LARGE SCALE GENOMIC DNA]</scope>
    <source>
        <strain evidence="1 2">19-DSS-EL-015</strain>
    </source>
</reference>